<protein>
    <recommendedName>
        <fullName evidence="3">DUF1415 domain-containing protein</fullName>
    </recommendedName>
</protein>
<sequence>MSQHPAIIQTQLWVNDVIVKYNFCPFARAEVASNKIQYTLCEQNTAEDAVMSMLDGCFELEQHPEIETTLLIYPEGFSDFDDFLALVDLANVMLAVQGFEGTYQLANFHPDYVFADSEPDDAANYTNRSPYPTLHLIREHSMSMALDDYDQPESIPEHNIKLARRKGRDFWQQLLENCINKPTKQ</sequence>
<dbReference type="OrthoDB" id="277390at2"/>
<dbReference type="Proteomes" id="UP000194841">
    <property type="component" value="Unassembled WGS sequence"/>
</dbReference>
<dbReference type="RefSeq" id="WP_086744292.1">
    <property type="nucleotide sequence ID" value="NZ_MWPV01000003.1"/>
</dbReference>
<reference evidence="1 2" key="1">
    <citation type="submission" date="2017-02" db="EMBL/GenBank/DDBJ databases">
        <title>Pseudoalteromonas ulvae TC14 Genome.</title>
        <authorList>
            <person name="Molmeret M."/>
        </authorList>
    </citation>
    <scope>NUCLEOTIDE SEQUENCE [LARGE SCALE GENOMIC DNA]</scope>
    <source>
        <strain evidence="1">TC14</strain>
    </source>
</reference>
<accession>A0A244CR88</accession>
<dbReference type="InterPro" id="IPR009858">
    <property type="entry name" value="DUF1415"/>
</dbReference>
<dbReference type="AlphaFoldDB" id="A0A244CR88"/>
<evidence type="ECO:0000313" key="2">
    <source>
        <dbReference type="Proteomes" id="UP000194841"/>
    </source>
</evidence>
<organism evidence="1 2">
    <name type="scientific">Pseudoalteromonas ulvae</name>
    <dbReference type="NCBI Taxonomy" id="107327"/>
    <lineage>
        <taxon>Bacteria</taxon>
        <taxon>Pseudomonadati</taxon>
        <taxon>Pseudomonadota</taxon>
        <taxon>Gammaproteobacteria</taxon>
        <taxon>Alteromonadales</taxon>
        <taxon>Pseudoalteromonadaceae</taxon>
        <taxon>Pseudoalteromonas</taxon>
    </lineage>
</organism>
<gene>
    <name evidence="1" type="ORF">B1199_11660</name>
</gene>
<evidence type="ECO:0000313" key="1">
    <source>
        <dbReference type="EMBL" id="OUL57709.1"/>
    </source>
</evidence>
<dbReference type="Pfam" id="PF07209">
    <property type="entry name" value="DUF1415"/>
    <property type="match status" value="1"/>
</dbReference>
<proteinExistence type="predicted"/>
<evidence type="ECO:0008006" key="3">
    <source>
        <dbReference type="Google" id="ProtNLM"/>
    </source>
</evidence>
<comment type="caution">
    <text evidence="1">The sequence shown here is derived from an EMBL/GenBank/DDBJ whole genome shotgun (WGS) entry which is preliminary data.</text>
</comment>
<keyword evidence="2" id="KW-1185">Reference proteome</keyword>
<dbReference type="EMBL" id="MWPV01000003">
    <property type="protein sequence ID" value="OUL57709.1"/>
    <property type="molecule type" value="Genomic_DNA"/>
</dbReference>
<name>A0A244CR88_PSEDV</name>